<dbReference type="Proteomes" id="UP000038040">
    <property type="component" value="Unplaced"/>
</dbReference>
<proteinExistence type="inferred from homology"/>
<feature type="transmembrane region" description="Helical" evidence="6">
    <location>
        <begin position="28"/>
        <end position="49"/>
    </location>
</feature>
<dbReference type="GO" id="GO:0006487">
    <property type="term" value="P:protein N-linked glycosylation"/>
    <property type="evidence" value="ECO:0007669"/>
    <property type="project" value="UniProtKB-UniRule"/>
</dbReference>
<evidence type="ECO:0000256" key="3">
    <source>
        <dbReference type="ARBA" id="ARBA00022692"/>
    </source>
</evidence>
<reference evidence="8" key="1">
    <citation type="submission" date="2017-02" db="UniProtKB">
        <authorList>
            <consortium name="WormBaseParasite"/>
        </authorList>
    </citation>
    <scope>IDENTIFICATION</scope>
</reference>
<protein>
    <recommendedName>
        <fullName evidence="6">Dolichyl-diphosphooligosaccharide-protein glycosyltransferase subunit TMEM258</fullName>
    </recommendedName>
    <alternativeName>
        <fullName evidence="6">Transmembrane protein 258</fullName>
    </alternativeName>
</protein>
<accession>A0A0N4UCU1</accession>
<keyword evidence="5 6" id="KW-0472">Membrane</keyword>
<comment type="subunit">
    <text evidence="6">Component of the oligosaccharyltransferase (OST) complex.</text>
</comment>
<evidence type="ECO:0000256" key="2">
    <source>
        <dbReference type="ARBA" id="ARBA00009825"/>
    </source>
</evidence>
<comment type="similarity">
    <text evidence="2 6">Belongs to the OST5 family.</text>
</comment>
<dbReference type="InterPro" id="IPR007915">
    <property type="entry name" value="TMEM258/Ost5"/>
</dbReference>
<dbReference type="WBParaSite" id="DME_0000510501-mRNA-1">
    <property type="protein sequence ID" value="DME_0000510501-mRNA-1"/>
    <property type="gene ID" value="DME_0000510501"/>
</dbReference>
<dbReference type="AlphaFoldDB" id="A0A0N4UCU1"/>
<evidence type="ECO:0000256" key="6">
    <source>
        <dbReference type="RuleBase" id="RU367008"/>
    </source>
</evidence>
<dbReference type="Pfam" id="PF05251">
    <property type="entry name" value="Ost5"/>
    <property type="match status" value="1"/>
</dbReference>
<comment type="function">
    <text evidence="6">Subunit of the oligosaccharyl transferase (OST) complex that catalyzes the initial transfer of a defined glycan (Glc(3)Man(9)GlcNAc(2) in eukaryotes) from the lipid carrier dolichol-pyrophosphate to an asparagine residue within an Asn-X-Ser/Thr consensus motif in nascent polypeptide chains, the first step in protein N-glycosylation. N-glycosylation occurs cotranslationally and the complex associates with the Sec61 complex at the channel-forming translocon complex that mediates protein translocation across the endoplasmic reticulum (ER). All subunits are required for a maximal enzyme activity.</text>
</comment>
<evidence type="ECO:0000256" key="5">
    <source>
        <dbReference type="ARBA" id="ARBA00023136"/>
    </source>
</evidence>
<sequence length="88" mass="9996">LVPRNMVVELEKMERYAGPVNPSLYPQMAVVLLGIGLFFMAWFFVYEVTSTKYTRILLKELLISAVAALFLGFGSVFLMLWVGIYKAL</sequence>
<evidence type="ECO:0000256" key="1">
    <source>
        <dbReference type="ARBA" id="ARBA00004141"/>
    </source>
</evidence>
<organism evidence="7 8">
    <name type="scientific">Dracunculus medinensis</name>
    <name type="common">Guinea worm</name>
    <dbReference type="NCBI Taxonomy" id="318479"/>
    <lineage>
        <taxon>Eukaryota</taxon>
        <taxon>Metazoa</taxon>
        <taxon>Ecdysozoa</taxon>
        <taxon>Nematoda</taxon>
        <taxon>Chromadorea</taxon>
        <taxon>Rhabditida</taxon>
        <taxon>Spirurina</taxon>
        <taxon>Dracunculoidea</taxon>
        <taxon>Dracunculidae</taxon>
        <taxon>Dracunculus</taxon>
    </lineage>
</organism>
<keyword evidence="4 6" id="KW-1133">Transmembrane helix</keyword>
<dbReference type="PANTHER" id="PTHR13636">
    <property type="entry name" value="TRANSMEMBRANE PROTEIN 258"/>
    <property type="match status" value="1"/>
</dbReference>
<evidence type="ECO:0000313" key="7">
    <source>
        <dbReference type="Proteomes" id="UP000038040"/>
    </source>
</evidence>
<evidence type="ECO:0000256" key="4">
    <source>
        <dbReference type="ARBA" id="ARBA00022989"/>
    </source>
</evidence>
<comment type="subcellular location">
    <subcellularLocation>
        <location evidence="1 6">Membrane</location>
        <topology evidence="1 6">Multi-pass membrane protein</topology>
    </subcellularLocation>
</comment>
<evidence type="ECO:0000313" key="8">
    <source>
        <dbReference type="WBParaSite" id="DME_0000510501-mRNA-1"/>
    </source>
</evidence>
<feature type="transmembrane region" description="Helical" evidence="6">
    <location>
        <begin position="61"/>
        <end position="84"/>
    </location>
</feature>
<keyword evidence="3 6" id="KW-0812">Transmembrane</keyword>
<name>A0A0N4UCU1_DRAME</name>
<dbReference type="GO" id="GO:0008250">
    <property type="term" value="C:oligosaccharyltransferase complex"/>
    <property type="evidence" value="ECO:0007669"/>
    <property type="project" value="UniProtKB-UniRule"/>
</dbReference>